<dbReference type="SUPFAM" id="SSF52540">
    <property type="entry name" value="P-loop containing nucleoside triphosphate hydrolases"/>
    <property type="match status" value="1"/>
</dbReference>
<evidence type="ECO:0000256" key="8">
    <source>
        <dbReference type="ARBA" id="ARBA00023134"/>
    </source>
</evidence>
<dbReference type="GO" id="GO:0005525">
    <property type="term" value="F:GTP binding"/>
    <property type="evidence" value="ECO:0007669"/>
    <property type="project" value="UniProtKB-KW"/>
</dbReference>
<keyword evidence="5" id="KW-0547">Nucleotide-binding</keyword>
<dbReference type="FunFam" id="1.10.300.10:FF:000001">
    <property type="entry name" value="Adenylosuccinate synthetase"/>
    <property type="match status" value="1"/>
</dbReference>
<accession>A0A933GL83</accession>
<evidence type="ECO:0000313" key="10">
    <source>
        <dbReference type="Proteomes" id="UP000772181"/>
    </source>
</evidence>
<sequence>IIGNGVVVDPSVLLKEIDLLQERRVNTSRLIVSSRAHLIMPYHILLDGLEEEAKGGGALGTTKMGVGPAYVDKMARLGIRAGDLLDKETFHRRLSQVMVHKNALITRVYGKEALSTEDVFNAYCKYGERLAPFIKDTDILVEKALEDGKLILLEGAQGTLLDIDFGTYPYVTSSSPSAGGGCTGLGLSPRKIEHILGIFKCYPTRVGGGPMPTELKDQIGQMIRERAHEYGTTTGRPRRCGWFDAVAGRYSSRINGFTDVAITRLDIFDTLETIKICTAYTVDGARLEHFPASSDVLAKCEPVYEELPGWKVPTSDIRHFEELPPAAQNYVRRIEQLIKSPISLISVGPRREQTIWLKSII</sequence>
<dbReference type="PANTHER" id="PTHR11846:SF0">
    <property type="entry name" value="ADENYLOSUCCINATE SYNTHETASE"/>
    <property type="match status" value="1"/>
</dbReference>
<dbReference type="GO" id="GO:0046040">
    <property type="term" value="P:IMP metabolic process"/>
    <property type="evidence" value="ECO:0007669"/>
    <property type="project" value="TreeGrafter"/>
</dbReference>
<dbReference type="Pfam" id="PF00709">
    <property type="entry name" value="Adenylsucc_synt"/>
    <property type="match status" value="1"/>
</dbReference>
<evidence type="ECO:0000313" key="9">
    <source>
        <dbReference type="EMBL" id="MBI4595647.1"/>
    </source>
</evidence>
<keyword evidence="8" id="KW-0342">GTP-binding</keyword>
<evidence type="ECO:0000256" key="6">
    <source>
        <dbReference type="ARBA" id="ARBA00022755"/>
    </source>
</evidence>
<name>A0A933GL83_UNCTE</name>
<dbReference type="InterPro" id="IPR042109">
    <property type="entry name" value="Adenylosuccinate_synth_dom1"/>
</dbReference>
<reference evidence="9" key="1">
    <citation type="submission" date="2020-07" db="EMBL/GenBank/DDBJ databases">
        <title>Huge and variable diversity of episymbiotic CPR bacteria and DPANN archaea in groundwater ecosystems.</title>
        <authorList>
            <person name="He C.Y."/>
            <person name="Keren R."/>
            <person name="Whittaker M."/>
            <person name="Farag I.F."/>
            <person name="Doudna J."/>
            <person name="Cate J.H.D."/>
            <person name="Banfield J.F."/>
        </authorList>
    </citation>
    <scope>NUCLEOTIDE SEQUENCE</scope>
    <source>
        <strain evidence="9">NC_groundwater_1482_Ag_S-0.65um_47_24</strain>
    </source>
</reference>
<evidence type="ECO:0000256" key="7">
    <source>
        <dbReference type="ARBA" id="ARBA00022842"/>
    </source>
</evidence>
<dbReference type="AlphaFoldDB" id="A0A933GL83"/>
<dbReference type="NCBIfam" id="TIGR00184">
    <property type="entry name" value="purA"/>
    <property type="match status" value="1"/>
</dbReference>
<evidence type="ECO:0000256" key="3">
    <source>
        <dbReference type="ARBA" id="ARBA00022598"/>
    </source>
</evidence>
<dbReference type="GO" id="GO:0044208">
    <property type="term" value="P:'de novo' AMP biosynthetic process"/>
    <property type="evidence" value="ECO:0007669"/>
    <property type="project" value="TreeGrafter"/>
</dbReference>
<dbReference type="Gene3D" id="1.10.300.10">
    <property type="entry name" value="Adenylosuccinate Synthetase, subunit A, domain 2"/>
    <property type="match status" value="1"/>
</dbReference>
<gene>
    <name evidence="9" type="ORF">HY730_04620</name>
</gene>
<dbReference type="InterPro" id="IPR027417">
    <property type="entry name" value="P-loop_NTPase"/>
</dbReference>
<evidence type="ECO:0000256" key="5">
    <source>
        <dbReference type="ARBA" id="ARBA00022741"/>
    </source>
</evidence>
<dbReference type="PANTHER" id="PTHR11846">
    <property type="entry name" value="ADENYLOSUCCINATE SYNTHETASE"/>
    <property type="match status" value="1"/>
</dbReference>
<keyword evidence="7" id="KW-0460">Magnesium</keyword>
<keyword evidence="3 9" id="KW-0436">Ligase</keyword>
<dbReference type="CDD" id="cd03108">
    <property type="entry name" value="AdSS"/>
    <property type="match status" value="1"/>
</dbReference>
<dbReference type="GO" id="GO:0046872">
    <property type="term" value="F:metal ion binding"/>
    <property type="evidence" value="ECO:0007669"/>
    <property type="project" value="UniProtKB-KW"/>
</dbReference>
<dbReference type="HAMAP" id="MF_00011">
    <property type="entry name" value="Adenylosucc_synth"/>
    <property type="match status" value="1"/>
</dbReference>
<keyword evidence="4" id="KW-0479">Metal-binding</keyword>
<evidence type="ECO:0000256" key="4">
    <source>
        <dbReference type="ARBA" id="ARBA00022723"/>
    </source>
</evidence>
<comment type="subunit">
    <text evidence="2">Homodimer.</text>
</comment>
<dbReference type="FunFam" id="3.90.170.10:FF:000001">
    <property type="entry name" value="Adenylosuccinate synthetase"/>
    <property type="match status" value="1"/>
</dbReference>
<comment type="caution">
    <text evidence="9">The sequence shown here is derived from an EMBL/GenBank/DDBJ whole genome shotgun (WGS) entry which is preliminary data.</text>
</comment>
<dbReference type="InterPro" id="IPR001114">
    <property type="entry name" value="Adenylosuccinate_synthetase"/>
</dbReference>
<evidence type="ECO:0000256" key="2">
    <source>
        <dbReference type="ARBA" id="ARBA00011738"/>
    </source>
</evidence>
<dbReference type="SMART" id="SM00788">
    <property type="entry name" value="Adenylsucc_synt"/>
    <property type="match status" value="1"/>
</dbReference>
<dbReference type="GO" id="GO:0004019">
    <property type="term" value="F:adenylosuccinate synthase activity"/>
    <property type="evidence" value="ECO:0007669"/>
    <property type="project" value="UniProtKB-EC"/>
</dbReference>
<dbReference type="InterPro" id="IPR042110">
    <property type="entry name" value="Adenylosuccinate_synth_dom2"/>
</dbReference>
<organism evidence="9 10">
    <name type="scientific">Tectimicrobiota bacterium</name>
    <dbReference type="NCBI Taxonomy" id="2528274"/>
    <lineage>
        <taxon>Bacteria</taxon>
        <taxon>Pseudomonadati</taxon>
        <taxon>Nitrospinota/Tectimicrobiota group</taxon>
        <taxon>Candidatus Tectimicrobiota</taxon>
    </lineage>
</organism>
<dbReference type="EMBL" id="JACQWF010000212">
    <property type="protein sequence ID" value="MBI4595647.1"/>
    <property type="molecule type" value="Genomic_DNA"/>
</dbReference>
<dbReference type="EC" id="6.3.4.4" evidence="9"/>
<proteinExistence type="inferred from homology"/>
<dbReference type="GO" id="GO:0005737">
    <property type="term" value="C:cytoplasm"/>
    <property type="evidence" value="ECO:0007669"/>
    <property type="project" value="TreeGrafter"/>
</dbReference>
<comment type="cofactor">
    <cofactor evidence="1">
        <name>Mg(2+)</name>
        <dbReference type="ChEBI" id="CHEBI:18420"/>
    </cofactor>
</comment>
<feature type="non-terminal residue" evidence="9">
    <location>
        <position position="1"/>
    </location>
</feature>
<evidence type="ECO:0000256" key="1">
    <source>
        <dbReference type="ARBA" id="ARBA00001946"/>
    </source>
</evidence>
<dbReference type="InterPro" id="IPR042111">
    <property type="entry name" value="Adenylosuccinate_synth_dom3"/>
</dbReference>
<dbReference type="Gene3D" id="3.90.170.10">
    <property type="entry name" value="Adenylosuccinate Synthetase, subunit A, domain 3"/>
    <property type="match status" value="1"/>
</dbReference>
<keyword evidence="6" id="KW-0658">Purine biosynthesis</keyword>
<dbReference type="NCBIfam" id="NF002223">
    <property type="entry name" value="PRK01117.1"/>
    <property type="match status" value="1"/>
</dbReference>
<dbReference type="Proteomes" id="UP000772181">
    <property type="component" value="Unassembled WGS sequence"/>
</dbReference>
<protein>
    <submittedName>
        <fullName evidence="9">Adenylosuccinate synthase</fullName>
        <ecNumber evidence="9">6.3.4.4</ecNumber>
    </submittedName>
</protein>
<dbReference type="Gene3D" id="3.40.440.10">
    <property type="entry name" value="Adenylosuccinate Synthetase, subunit A, domain 1"/>
    <property type="match status" value="1"/>
</dbReference>